<organism evidence="1 2">
    <name type="scientific">Secundilactobacillus folii</name>
    <dbReference type="NCBI Taxonomy" id="2678357"/>
    <lineage>
        <taxon>Bacteria</taxon>
        <taxon>Bacillati</taxon>
        <taxon>Bacillota</taxon>
        <taxon>Bacilli</taxon>
        <taxon>Lactobacillales</taxon>
        <taxon>Lactobacillaceae</taxon>
        <taxon>Secundilactobacillus</taxon>
    </lineage>
</organism>
<reference evidence="1 2" key="1">
    <citation type="submission" date="2019-11" db="EMBL/GenBank/DDBJ databases">
        <title>Lactobacillus sp. nov. CRM56-3, isolated from fermented tea leaves.</title>
        <authorList>
            <person name="Phuengjayaem S."/>
            <person name="Tanasupawat S."/>
        </authorList>
    </citation>
    <scope>NUCLEOTIDE SEQUENCE [LARGE SCALE GENOMIC DNA]</scope>
    <source>
        <strain evidence="1 2">CRM56-3</strain>
    </source>
</reference>
<dbReference type="Pfam" id="PF05164">
    <property type="entry name" value="ZapA"/>
    <property type="match status" value="1"/>
</dbReference>
<gene>
    <name evidence="1" type="primary">zapA</name>
    <name evidence="1" type="ORF">GM612_11505</name>
</gene>
<dbReference type="InterPro" id="IPR007838">
    <property type="entry name" value="Cell_div_ZapA-like"/>
</dbReference>
<evidence type="ECO:0000313" key="1">
    <source>
        <dbReference type="EMBL" id="MTV83245.1"/>
    </source>
</evidence>
<dbReference type="EMBL" id="WNJO01000021">
    <property type="protein sequence ID" value="MTV83245.1"/>
    <property type="molecule type" value="Genomic_DNA"/>
</dbReference>
<dbReference type="Proteomes" id="UP000466388">
    <property type="component" value="Unassembled WGS sequence"/>
</dbReference>
<keyword evidence="2" id="KW-1185">Reference proteome</keyword>
<keyword evidence="1" id="KW-0132">Cell division</keyword>
<dbReference type="InterPro" id="IPR036192">
    <property type="entry name" value="Cell_div_ZapA-like_sf"/>
</dbReference>
<dbReference type="AlphaFoldDB" id="A0A7X2XY72"/>
<dbReference type="SUPFAM" id="SSF102829">
    <property type="entry name" value="Cell division protein ZapA-like"/>
    <property type="match status" value="1"/>
</dbReference>
<comment type="caution">
    <text evidence="1">The sequence shown here is derived from an EMBL/GenBank/DDBJ whole genome shotgun (WGS) entry which is preliminary data.</text>
</comment>
<evidence type="ECO:0000313" key="2">
    <source>
        <dbReference type="Proteomes" id="UP000466388"/>
    </source>
</evidence>
<dbReference type="Gene3D" id="6.10.250.790">
    <property type="match status" value="1"/>
</dbReference>
<dbReference type="InterPro" id="IPR053712">
    <property type="entry name" value="Bac_CellDiv_Activator"/>
</dbReference>
<keyword evidence="1" id="KW-0131">Cell cycle</keyword>
<name>A0A7X2XY72_9LACO</name>
<accession>A0A7X2XY72</accession>
<dbReference type="GO" id="GO:0051301">
    <property type="term" value="P:cell division"/>
    <property type="evidence" value="ECO:0007669"/>
    <property type="project" value="UniProtKB-KW"/>
</dbReference>
<protein>
    <submittedName>
        <fullName evidence="1">Cell division protein ZapA</fullName>
    </submittedName>
</protein>
<sequence length="119" mass="13148">MLIVIHLAAGPNGSAAKLSLKIFLEVALLDDSKDEQQPSRRRFKAVIDGKSYTIVGNRSEAHMRAVTSLMNQQLAQLKKLAPDMSKEETAILLAFNAISDQLETTARYDHESNADQHAE</sequence>
<proteinExistence type="predicted"/>